<keyword evidence="5" id="KW-0732">Signal</keyword>
<feature type="domain" description="TonB-dependent receptor-like beta-barrel" evidence="12">
    <location>
        <begin position="236"/>
        <end position="649"/>
    </location>
</feature>
<dbReference type="AlphaFoldDB" id="A0A1W1CBA8"/>
<evidence type="ECO:0000256" key="5">
    <source>
        <dbReference type="ARBA" id="ARBA00022729"/>
    </source>
</evidence>
<keyword evidence="2" id="KW-0813">Transport</keyword>
<dbReference type="PANTHER" id="PTHR32552">
    <property type="entry name" value="FERRICHROME IRON RECEPTOR-RELATED"/>
    <property type="match status" value="1"/>
</dbReference>
<dbReference type="InterPro" id="IPR000531">
    <property type="entry name" value="Beta-barrel_TonB"/>
</dbReference>
<proteinExistence type="predicted"/>
<dbReference type="Pfam" id="PF00593">
    <property type="entry name" value="TonB_dep_Rec_b-barrel"/>
    <property type="match status" value="1"/>
</dbReference>
<evidence type="ECO:0000256" key="9">
    <source>
        <dbReference type="ARBA" id="ARBA00023136"/>
    </source>
</evidence>
<evidence type="ECO:0000313" key="14">
    <source>
        <dbReference type="EMBL" id="SFV63027.1"/>
    </source>
</evidence>
<sequence length="691" mass="78471">MKSKILTLSIFASSVLLTTSTFAEEVTLDPIVVSSDFRQKKLSKTSTSVTVIGQEEVYDKASLPLIETLASSPNVNFSAGASKAKYIQIRGMGERSQFETPVNPSVGLSVDGIDFSNMTLGAGMFDVKQIEILRGPQGTKFGANAMAGVVNIQSNEPTEETKGHLEATVGNYNTRALGVALGGTLIQDTLEGRIALYKNRSDGYTYNSYLNRDDTQNIDELSFKTQLRWYVSDVHTIDFSYRHINVDNGYDAFTQDNTRTTSSDEPGKDRQKTNAFSLKSTYQINQAMHLVSQLTHSHSNIEYSYDEDWTYEGEYAAGYQAVDQYLRKKRQTDFDVRVVSDESGRIFSDTTDWTFGAYYKDYRSDLTRNYTYFTSPFTSDYHTKNIALYEQFDTHLNDKMTLVSGVRIENWKANYNDSDVNASKRQKTLVGAKIGLDYQKSVNELYYITLSRGYKPGGVNPVNSESNLPKEYRTETLWNLDIGLNSSYLNGILKNRLNFFYGKRKDQQISTSDKKKRADGSTRYSDYISNAKEGTYYGVESVLDYYPNERLHLYMGVGLLKAKFDKYTNPVTGDTKDGRTPAQSPKYQYNIGFDVAFADGWIFKSNVEGRGSYYFSNTNDQKSHAYALLNSSLEYTNENWSVVFWGRNLTNKEYHVRGFYFANNPDDWTKEELYTQPGTPRTFGLTVSYDF</sequence>
<evidence type="ECO:0000256" key="3">
    <source>
        <dbReference type="ARBA" id="ARBA00022496"/>
    </source>
</evidence>
<keyword evidence="14" id="KW-0675">Receptor</keyword>
<dbReference type="GO" id="GO:0006826">
    <property type="term" value="P:iron ion transport"/>
    <property type="evidence" value="ECO:0007669"/>
    <property type="project" value="UniProtKB-KW"/>
</dbReference>
<dbReference type="InterPro" id="IPR039426">
    <property type="entry name" value="TonB-dep_rcpt-like"/>
</dbReference>
<dbReference type="InterPro" id="IPR036942">
    <property type="entry name" value="Beta-barrel_TonB_sf"/>
</dbReference>
<keyword evidence="9" id="KW-0472">Membrane</keyword>
<comment type="subcellular location">
    <subcellularLocation>
        <location evidence="1">Cell outer membrane</location>
        <topology evidence="1">Multi-pass membrane protein</topology>
    </subcellularLocation>
</comment>
<reference evidence="14" key="1">
    <citation type="submission" date="2016-10" db="EMBL/GenBank/DDBJ databases">
        <authorList>
            <person name="de Groot N.N."/>
        </authorList>
    </citation>
    <scope>NUCLEOTIDE SEQUENCE</scope>
</reference>
<dbReference type="PROSITE" id="PS01156">
    <property type="entry name" value="TONB_DEPENDENT_REC_2"/>
    <property type="match status" value="1"/>
</dbReference>
<evidence type="ECO:0000256" key="11">
    <source>
        <dbReference type="SAM" id="MobiDB-lite"/>
    </source>
</evidence>
<dbReference type="Pfam" id="PF07715">
    <property type="entry name" value="Plug"/>
    <property type="match status" value="1"/>
</dbReference>
<dbReference type="PANTHER" id="PTHR32552:SF81">
    <property type="entry name" value="TONB-DEPENDENT OUTER MEMBRANE RECEPTOR"/>
    <property type="match status" value="1"/>
</dbReference>
<evidence type="ECO:0000256" key="2">
    <source>
        <dbReference type="ARBA" id="ARBA00022448"/>
    </source>
</evidence>
<evidence type="ECO:0000256" key="1">
    <source>
        <dbReference type="ARBA" id="ARBA00004571"/>
    </source>
</evidence>
<dbReference type="Gene3D" id="2.40.170.20">
    <property type="entry name" value="TonB-dependent receptor, beta-barrel domain"/>
    <property type="match status" value="1"/>
</dbReference>
<feature type="compositionally biased region" description="Polar residues" evidence="11">
    <location>
        <begin position="254"/>
        <end position="264"/>
    </location>
</feature>
<dbReference type="InterPro" id="IPR012910">
    <property type="entry name" value="Plug_dom"/>
</dbReference>
<feature type="region of interest" description="Disordered" evidence="11">
    <location>
        <begin position="252"/>
        <end position="271"/>
    </location>
</feature>
<keyword evidence="7" id="KW-0406">Ion transport</keyword>
<keyword evidence="8" id="KW-0798">TonB box</keyword>
<keyword evidence="4" id="KW-0812">Transmembrane</keyword>
<keyword evidence="10" id="KW-0998">Cell outer membrane</keyword>
<dbReference type="PROSITE" id="PS52016">
    <property type="entry name" value="TONB_DEPENDENT_REC_3"/>
    <property type="match status" value="1"/>
</dbReference>
<protein>
    <submittedName>
        <fullName evidence="14">TonB-dependent receptor</fullName>
    </submittedName>
</protein>
<evidence type="ECO:0000256" key="4">
    <source>
        <dbReference type="ARBA" id="ARBA00022692"/>
    </source>
</evidence>
<evidence type="ECO:0000256" key="10">
    <source>
        <dbReference type="ARBA" id="ARBA00023237"/>
    </source>
</evidence>
<name>A0A1W1CBA8_9ZZZZ</name>
<keyword evidence="6" id="KW-0408">Iron</keyword>
<evidence type="ECO:0000256" key="6">
    <source>
        <dbReference type="ARBA" id="ARBA00023004"/>
    </source>
</evidence>
<feature type="domain" description="TonB-dependent receptor plug" evidence="13">
    <location>
        <begin position="42"/>
        <end position="149"/>
    </location>
</feature>
<dbReference type="GO" id="GO:0009279">
    <property type="term" value="C:cell outer membrane"/>
    <property type="evidence" value="ECO:0007669"/>
    <property type="project" value="UniProtKB-SubCell"/>
</dbReference>
<evidence type="ECO:0000256" key="8">
    <source>
        <dbReference type="ARBA" id="ARBA00023077"/>
    </source>
</evidence>
<accession>A0A1W1CBA8</accession>
<evidence type="ECO:0000256" key="7">
    <source>
        <dbReference type="ARBA" id="ARBA00023065"/>
    </source>
</evidence>
<dbReference type="EMBL" id="FPHI01000023">
    <property type="protein sequence ID" value="SFV63027.1"/>
    <property type="molecule type" value="Genomic_DNA"/>
</dbReference>
<keyword evidence="3" id="KW-0410">Iron transport</keyword>
<evidence type="ECO:0000259" key="12">
    <source>
        <dbReference type="Pfam" id="PF00593"/>
    </source>
</evidence>
<dbReference type="InterPro" id="IPR010917">
    <property type="entry name" value="TonB_rcpt_CS"/>
</dbReference>
<gene>
    <name evidence="14" type="ORF">MNB_SV-3-1618</name>
</gene>
<organism evidence="14">
    <name type="scientific">hydrothermal vent metagenome</name>
    <dbReference type="NCBI Taxonomy" id="652676"/>
    <lineage>
        <taxon>unclassified sequences</taxon>
        <taxon>metagenomes</taxon>
        <taxon>ecological metagenomes</taxon>
    </lineage>
</organism>
<evidence type="ECO:0000259" key="13">
    <source>
        <dbReference type="Pfam" id="PF07715"/>
    </source>
</evidence>
<dbReference type="SUPFAM" id="SSF56935">
    <property type="entry name" value="Porins"/>
    <property type="match status" value="1"/>
</dbReference>